<sequence length="150" mass="16931">MMKDDGVLARVAALKTTSTPDLKAEWRKLFNAEPPPYNRRFLESRLAYRIQELAYGGLKSATIKRLEALGEQLDGGKIAVRKKRADDRPISGTRLIREYQGIEHCVTVRDQDFEYQGRPYKSLSAIARAITGTRWNGLVFFGLKTGRTAA</sequence>
<name>A0A0P6VRF2_9HYPH</name>
<keyword evidence="2" id="KW-1185">Reference proteome</keyword>
<evidence type="ECO:0000313" key="2">
    <source>
        <dbReference type="Proteomes" id="UP000048984"/>
    </source>
</evidence>
<gene>
    <name evidence="1" type="ORF">ABB55_13925</name>
</gene>
<proteinExistence type="predicted"/>
<dbReference type="EMBL" id="LJYW01000001">
    <property type="protein sequence ID" value="KPL53174.1"/>
    <property type="molecule type" value="Genomic_DNA"/>
</dbReference>
<accession>A0A0P6VRF2</accession>
<dbReference type="RefSeq" id="WP_054359339.1">
    <property type="nucleotide sequence ID" value="NZ_LJYW01000001.1"/>
</dbReference>
<evidence type="ECO:0008006" key="3">
    <source>
        <dbReference type="Google" id="ProtNLM"/>
    </source>
</evidence>
<protein>
    <recommendedName>
        <fullName evidence="3">DUF2924 domain-containing protein</fullName>
    </recommendedName>
</protein>
<organism evidence="1 2">
    <name type="scientific">Prosthecodimorpha hirschii</name>
    <dbReference type="NCBI Taxonomy" id="665126"/>
    <lineage>
        <taxon>Bacteria</taxon>
        <taxon>Pseudomonadati</taxon>
        <taxon>Pseudomonadota</taxon>
        <taxon>Alphaproteobacteria</taxon>
        <taxon>Hyphomicrobiales</taxon>
        <taxon>Ancalomicrobiaceae</taxon>
        <taxon>Prosthecodimorpha</taxon>
    </lineage>
</organism>
<comment type="caution">
    <text evidence="1">The sequence shown here is derived from an EMBL/GenBank/DDBJ whole genome shotgun (WGS) entry which is preliminary data.</text>
</comment>
<dbReference type="Pfam" id="PF11149">
    <property type="entry name" value="DUF2924"/>
    <property type="match status" value="1"/>
</dbReference>
<dbReference type="STRING" id="665126.ABB55_13925"/>
<dbReference type="Proteomes" id="UP000048984">
    <property type="component" value="Unassembled WGS sequence"/>
</dbReference>
<dbReference type="AlphaFoldDB" id="A0A0P6VRF2"/>
<dbReference type="InterPro" id="IPR021322">
    <property type="entry name" value="DUF2924"/>
</dbReference>
<reference evidence="1 2" key="1">
    <citation type="submission" date="2015-09" db="EMBL/GenBank/DDBJ databases">
        <authorList>
            <person name="Jackson K.R."/>
            <person name="Lunt B.L."/>
            <person name="Fisher J.N.B."/>
            <person name="Gardner A.V."/>
            <person name="Bailey M.E."/>
            <person name="Deus L.M."/>
            <person name="Earl A.S."/>
            <person name="Gibby P.D."/>
            <person name="Hartmann K.A."/>
            <person name="Liu J.E."/>
            <person name="Manci A.M."/>
            <person name="Nielsen D.A."/>
            <person name="Solomon M.B."/>
            <person name="Breakwell D.P."/>
            <person name="Burnett S.H."/>
            <person name="Grose J.H."/>
        </authorList>
    </citation>
    <scope>NUCLEOTIDE SEQUENCE [LARGE SCALE GENOMIC DNA]</scope>
    <source>
        <strain evidence="1 2">16</strain>
    </source>
</reference>
<evidence type="ECO:0000313" key="1">
    <source>
        <dbReference type="EMBL" id="KPL53174.1"/>
    </source>
</evidence>
<reference evidence="1 2" key="2">
    <citation type="submission" date="2015-10" db="EMBL/GenBank/DDBJ databases">
        <title>Draft Genome Sequence of Prosthecomicrobium hirschii ATCC 27832.</title>
        <authorList>
            <person name="Daniel J."/>
            <person name="Givan S.A."/>
            <person name="Brun Y.V."/>
            <person name="Brown P.J."/>
        </authorList>
    </citation>
    <scope>NUCLEOTIDE SEQUENCE [LARGE SCALE GENOMIC DNA]</scope>
    <source>
        <strain evidence="1 2">16</strain>
    </source>
</reference>